<evidence type="ECO:0000313" key="2">
    <source>
        <dbReference type="Proteomes" id="UP001567350"/>
    </source>
</evidence>
<organism evidence="1 2">
    <name type="scientific">Comamonas jiangduensis</name>
    <dbReference type="NCBI Taxonomy" id="1194168"/>
    <lineage>
        <taxon>Bacteria</taxon>
        <taxon>Pseudomonadati</taxon>
        <taxon>Pseudomonadota</taxon>
        <taxon>Betaproteobacteria</taxon>
        <taxon>Burkholderiales</taxon>
        <taxon>Comamonadaceae</taxon>
        <taxon>Comamonas</taxon>
    </lineage>
</organism>
<dbReference type="EMBL" id="JBGJLR010000001">
    <property type="protein sequence ID" value="MEZ2737998.1"/>
    <property type="molecule type" value="Genomic_DNA"/>
</dbReference>
<dbReference type="RefSeq" id="WP_370890052.1">
    <property type="nucleotide sequence ID" value="NZ_JBGJLR010000001.1"/>
</dbReference>
<protein>
    <submittedName>
        <fullName evidence="1">Uncharacterized protein</fullName>
    </submittedName>
</protein>
<reference evidence="1 2" key="1">
    <citation type="submission" date="2024-08" db="EMBL/GenBank/DDBJ databases">
        <authorList>
            <person name="Feng Z."/>
            <person name="Ronholm J."/>
        </authorList>
    </citation>
    <scope>NUCLEOTIDE SEQUENCE [LARGE SCALE GENOMIC DNA]</scope>
    <source>
        <strain evidence="1 2">4-AB0-8</strain>
    </source>
</reference>
<name>A0ABV4IC83_9BURK</name>
<keyword evidence="2" id="KW-1185">Reference proteome</keyword>
<proteinExistence type="predicted"/>
<accession>A0ABV4IC83</accession>
<sequence length="72" mass="8033">MLGTSQTGNSQRDSDLKYLQDIVAGSINPLTVDFDRLIAFEKYENDKEIWDEFELASHVVADAALKATADIK</sequence>
<evidence type="ECO:0000313" key="1">
    <source>
        <dbReference type="EMBL" id="MEZ2737998.1"/>
    </source>
</evidence>
<gene>
    <name evidence="1" type="ORF">ACBP88_00770</name>
</gene>
<dbReference type="Proteomes" id="UP001567350">
    <property type="component" value="Unassembled WGS sequence"/>
</dbReference>
<comment type="caution">
    <text evidence="1">The sequence shown here is derived from an EMBL/GenBank/DDBJ whole genome shotgun (WGS) entry which is preliminary data.</text>
</comment>